<dbReference type="PANTHER" id="PTHR35011:SF4">
    <property type="entry name" value="SLL1102 PROTEIN"/>
    <property type="match status" value="1"/>
</dbReference>
<feature type="transmembrane region" description="Helical" evidence="9">
    <location>
        <begin position="57"/>
        <end position="72"/>
    </location>
</feature>
<dbReference type="AlphaFoldDB" id="A0A846MNG4"/>
<organism evidence="11 12">
    <name type="scientific">Thermonema lapsum</name>
    <dbReference type="NCBI Taxonomy" id="28195"/>
    <lineage>
        <taxon>Bacteria</taxon>
        <taxon>Pseudomonadati</taxon>
        <taxon>Bacteroidota</taxon>
        <taxon>Cytophagia</taxon>
        <taxon>Cytophagales</taxon>
        <taxon>Thermonemataceae</taxon>
        <taxon>Thermonema</taxon>
    </lineage>
</organism>
<feature type="transmembrane region" description="Helical" evidence="9">
    <location>
        <begin position="145"/>
        <end position="168"/>
    </location>
</feature>
<dbReference type="InterPro" id="IPR055348">
    <property type="entry name" value="DctQ"/>
</dbReference>
<evidence type="ECO:0000256" key="7">
    <source>
        <dbReference type="ARBA" id="ARBA00023136"/>
    </source>
</evidence>
<keyword evidence="2" id="KW-0813">Transport</keyword>
<evidence type="ECO:0000313" key="11">
    <source>
        <dbReference type="EMBL" id="NIK73118.1"/>
    </source>
</evidence>
<protein>
    <submittedName>
        <fullName evidence="11">TRAP-type mannitol/chloroaromatic compound transport system permease small subunit</fullName>
    </submittedName>
</protein>
<evidence type="ECO:0000313" key="12">
    <source>
        <dbReference type="Proteomes" id="UP000537126"/>
    </source>
</evidence>
<accession>A0A846MNG4</accession>
<keyword evidence="7 9" id="KW-0472">Membrane</keyword>
<feature type="transmembrane region" description="Helical" evidence="9">
    <location>
        <begin position="26"/>
        <end position="45"/>
    </location>
</feature>
<dbReference type="Pfam" id="PF04290">
    <property type="entry name" value="DctQ"/>
    <property type="match status" value="1"/>
</dbReference>
<feature type="transmembrane region" description="Helical" evidence="9">
    <location>
        <begin position="93"/>
        <end position="114"/>
    </location>
</feature>
<evidence type="ECO:0000256" key="6">
    <source>
        <dbReference type="ARBA" id="ARBA00022989"/>
    </source>
</evidence>
<comment type="caution">
    <text evidence="11">The sequence shown here is derived from an EMBL/GenBank/DDBJ whole genome shotgun (WGS) entry which is preliminary data.</text>
</comment>
<dbReference type="RefSeq" id="WP_166918391.1">
    <property type="nucleotide sequence ID" value="NZ_JAASRN010000001.1"/>
</dbReference>
<feature type="domain" description="Tripartite ATP-independent periplasmic transporters DctQ component" evidence="10">
    <location>
        <begin position="31"/>
        <end position="164"/>
    </location>
</feature>
<proteinExistence type="inferred from homology"/>
<dbReference type="GO" id="GO:0005886">
    <property type="term" value="C:plasma membrane"/>
    <property type="evidence" value="ECO:0007669"/>
    <property type="project" value="UniProtKB-SubCell"/>
</dbReference>
<dbReference type="PANTHER" id="PTHR35011">
    <property type="entry name" value="2,3-DIKETO-L-GULONATE TRAP TRANSPORTER SMALL PERMEASE PROTEIN YIAM"/>
    <property type="match status" value="1"/>
</dbReference>
<keyword evidence="6 9" id="KW-1133">Transmembrane helix</keyword>
<keyword evidence="12" id="KW-1185">Reference proteome</keyword>
<evidence type="ECO:0000256" key="5">
    <source>
        <dbReference type="ARBA" id="ARBA00022692"/>
    </source>
</evidence>
<evidence type="ECO:0000256" key="9">
    <source>
        <dbReference type="SAM" id="Phobius"/>
    </source>
</evidence>
<dbReference type="Proteomes" id="UP000537126">
    <property type="component" value="Unassembled WGS sequence"/>
</dbReference>
<keyword evidence="4" id="KW-0997">Cell inner membrane</keyword>
<name>A0A846MNG4_9BACT</name>
<evidence type="ECO:0000256" key="8">
    <source>
        <dbReference type="ARBA" id="ARBA00038436"/>
    </source>
</evidence>
<keyword evidence="3" id="KW-1003">Cell membrane</keyword>
<evidence type="ECO:0000256" key="3">
    <source>
        <dbReference type="ARBA" id="ARBA00022475"/>
    </source>
</evidence>
<comment type="similarity">
    <text evidence="8">Belongs to the TRAP transporter small permease family.</text>
</comment>
<evidence type="ECO:0000256" key="4">
    <source>
        <dbReference type="ARBA" id="ARBA00022519"/>
    </source>
</evidence>
<dbReference type="InterPro" id="IPR007387">
    <property type="entry name" value="TRAP_DctQ"/>
</dbReference>
<keyword evidence="5 9" id="KW-0812">Transmembrane</keyword>
<reference evidence="11 12" key="1">
    <citation type="submission" date="2020-03" db="EMBL/GenBank/DDBJ databases">
        <title>Genomic Encyclopedia of Type Strains, Phase IV (KMG-IV): sequencing the most valuable type-strain genomes for metagenomic binning, comparative biology and taxonomic classification.</title>
        <authorList>
            <person name="Goeker M."/>
        </authorList>
    </citation>
    <scope>NUCLEOTIDE SEQUENCE [LARGE SCALE GENOMIC DNA]</scope>
    <source>
        <strain evidence="11 12">DSM 5718</strain>
    </source>
</reference>
<evidence type="ECO:0000259" key="10">
    <source>
        <dbReference type="Pfam" id="PF04290"/>
    </source>
</evidence>
<dbReference type="EMBL" id="JAASRN010000001">
    <property type="protein sequence ID" value="NIK73118.1"/>
    <property type="molecule type" value="Genomic_DNA"/>
</dbReference>
<comment type="subcellular location">
    <subcellularLocation>
        <location evidence="1">Cell inner membrane</location>
        <topology evidence="1">Multi-pass membrane protein</topology>
    </subcellularLocation>
</comment>
<evidence type="ECO:0000256" key="2">
    <source>
        <dbReference type="ARBA" id="ARBA00022448"/>
    </source>
</evidence>
<evidence type="ECO:0000256" key="1">
    <source>
        <dbReference type="ARBA" id="ARBA00004429"/>
    </source>
</evidence>
<gene>
    <name evidence="11" type="ORF">FHS56_000604</name>
</gene>
<sequence length="179" mass="20721">MKENYLPVWLAWLDQINEYIGRGIRWSALLMVLLVCVDVISRYLLKEGSALFPELEWHLFSIMFLLGSGYALRHDKHVRVDVIYARLSEKQKAWLNLLGHLLLLLPFCFVLFYASEPFVYRAFVMQEQSPDPGGLPYRFIIKSTIPAAAILLGIQGFVEIIQCLFVIWHKGIEPKHSNN</sequence>